<reference evidence="1 2" key="1">
    <citation type="journal article" date="2019" name="Sci. Rep.">
        <title>Orb-weaving spider Araneus ventricosus genome elucidates the spidroin gene catalogue.</title>
        <authorList>
            <person name="Kono N."/>
            <person name="Nakamura H."/>
            <person name="Ohtoshi R."/>
            <person name="Moran D.A.P."/>
            <person name="Shinohara A."/>
            <person name="Yoshida Y."/>
            <person name="Fujiwara M."/>
            <person name="Mori M."/>
            <person name="Tomita M."/>
            <person name="Arakawa K."/>
        </authorList>
    </citation>
    <scope>NUCLEOTIDE SEQUENCE [LARGE SCALE GENOMIC DNA]</scope>
</reference>
<keyword evidence="2" id="KW-1185">Reference proteome</keyword>
<dbReference type="Proteomes" id="UP000499080">
    <property type="component" value="Unassembled WGS sequence"/>
</dbReference>
<evidence type="ECO:0000313" key="1">
    <source>
        <dbReference type="EMBL" id="GBN42904.1"/>
    </source>
</evidence>
<sequence length="60" mass="7004">FFVVAYVERRTVVVYAEELEEQRIEISDDKMTRKDGPNATEEALKCIEEASSTEVMLFMR</sequence>
<accession>A0A4Y2NV47</accession>
<feature type="non-terminal residue" evidence="1">
    <location>
        <position position="1"/>
    </location>
</feature>
<organism evidence="1 2">
    <name type="scientific">Araneus ventricosus</name>
    <name type="common">Orbweaver spider</name>
    <name type="synonym">Epeira ventricosa</name>
    <dbReference type="NCBI Taxonomy" id="182803"/>
    <lineage>
        <taxon>Eukaryota</taxon>
        <taxon>Metazoa</taxon>
        <taxon>Ecdysozoa</taxon>
        <taxon>Arthropoda</taxon>
        <taxon>Chelicerata</taxon>
        <taxon>Arachnida</taxon>
        <taxon>Araneae</taxon>
        <taxon>Araneomorphae</taxon>
        <taxon>Entelegynae</taxon>
        <taxon>Araneoidea</taxon>
        <taxon>Araneidae</taxon>
        <taxon>Araneus</taxon>
    </lineage>
</organism>
<dbReference type="AlphaFoldDB" id="A0A4Y2NV47"/>
<proteinExistence type="predicted"/>
<evidence type="ECO:0000313" key="2">
    <source>
        <dbReference type="Proteomes" id="UP000499080"/>
    </source>
</evidence>
<dbReference type="EMBL" id="BGPR01211503">
    <property type="protein sequence ID" value="GBN42904.1"/>
    <property type="molecule type" value="Genomic_DNA"/>
</dbReference>
<name>A0A4Y2NV47_ARAVE</name>
<protein>
    <submittedName>
        <fullName evidence="1">Uncharacterized protein</fullName>
    </submittedName>
</protein>
<comment type="caution">
    <text evidence="1">The sequence shown here is derived from an EMBL/GenBank/DDBJ whole genome shotgun (WGS) entry which is preliminary data.</text>
</comment>
<gene>
    <name evidence="1" type="ORF">AVEN_171599_1</name>
</gene>